<dbReference type="RefSeq" id="WP_020889826.1">
    <property type="nucleotide sequence ID" value="NZ_ATNM01000136.1"/>
</dbReference>
<feature type="transmembrane region" description="Helical" evidence="1">
    <location>
        <begin position="101"/>
        <end position="122"/>
    </location>
</feature>
<reference evidence="2 3" key="1">
    <citation type="journal article" date="2013" name="Genome Announc.">
        <title>Draft Genome Sequence of Cyclobacterium qasimii Strain M12-11BT, Isolated from Arctic Marine Sediment.</title>
        <authorList>
            <person name="Shivaji S."/>
            <person name="Ara S."/>
            <person name="Singh A."/>
            <person name="Kumar Pinnaka A."/>
        </authorList>
    </citation>
    <scope>NUCLEOTIDE SEQUENCE [LARGE SCALE GENOMIC DNA]</scope>
    <source>
        <strain evidence="2 3">M12-11B</strain>
    </source>
</reference>
<protein>
    <submittedName>
        <fullName evidence="2">Uncharacterized protein</fullName>
    </submittedName>
</protein>
<feature type="transmembrane region" description="Helical" evidence="1">
    <location>
        <begin position="193"/>
        <end position="217"/>
    </location>
</feature>
<dbReference type="STRING" id="641524.ADICYQ_3947"/>
<dbReference type="OrthoDB" id="675847at2"/>
<dbReference type="eggNOG" id="ENOG5030C5C">
    <property type="taxonomic scope" value="Bacteria"/>
</dbReference>
<evidence type="ECO:0000256" key="1">
    <source>
        <dbReference type="SAM" id="Phobius"/>
    </source>
</evidence>
<evidence type="ECO:0000313" key="2">
    <source>
        <dbReference type="EMBL" id="EPR67077.1"/>
    </source>
</evidence>
<feature type="transmembrane region" description="Helical" evidence="1">
    <location>
        <begin position="61"/>
        <end position="80"/>
    </location>
</feature>
<keyword evidence="1" id="KW-0812">Transmembrane</keyword>
<sequence length="224" mass="25410">MEDLPLYISLLLGLTVIATIAWFYYATQSKTFLLIAIGWTFLQIFLGLIGVYQYTEALPPRILLFGVFPTMLLMGFIFSTNKGRAFIDQINLEKLTYFHSIRIPVEVLLALLYYHGVVSVYMTFEGTNFDLFSGLTAPIVAYIAFRNGNENKKPLLWWNIICLLLLTNVVITAVLAFPSPFQQLAFDQPNIAILYFPFNLLPTVIVPTVLFGHLVAIRQLMKGN</sequence>
<gene>
    <name evidence="2" type="ORF">ADICYQ_3947</name>
</gene>
<comment type="caution">
    <text evidence="2">The sequence shown here is derived from an EMBL/GenBank/DDBJ whole genome shotgun (WGS) entry which is preliminary data.</text>
</comment>
<organism evidence="2 3">
    <name type="scientific">Cyclobacterium qasimii M12-11B</name>
    <dbReference type="NCBI Taxonomy" id="641524"/>
    <lineage>
        <taxon>Bacteria</taxon>
        <taxon>Pseudomonadati</taxon>
        <taxon>Bacteroidota</taxon>
        <taxon>Cytophagia</taxon>
        <taxon>Cytophagales</taxon>
        <taxon>Cyclobacteriaceae</taxon>
        <taxon>Cyclobacterium</taxon>
    </lineage>
</organism>
<feature type="transmembrane region" description="Helical" evidence="1">
    <location>
        <begin position="32"/>
        <end position="55"/>
    </location>
</feature>
<feature type="transmembrane region" description="Helical" evidence="1">
    <location>
        <begin position="6"/>
        <end position="25"/>
    </location>
</feature>
<keyword evidence="1" id="KW-1133">Transmembrane helix</keyword>
<feature type="transmembrane region" description="Helical" evidence="1">
    <location>
        <begin position="128"/>
        <end position="145"/>
    </location>
</feature>
<dbReference type="EMBL" id="ATNM01000136">
    <property type="protein sequence ID" value="EPR67077.1"/>
    <property type="molecule type" value="Genomic_DNA"/>
</dbReference>
<accession>S7VBX3</accession>
<dbReference type="Proteomes" id="UP000014974">
    <property type="component" value="Unassembled WGS sequence"/>
</dbReference>
<evidence type="ECO:0000313" key="3">
    <source>
        <dbReference type="Proteomes" id="UP000014974"/>
    </source>
</evidence>
<proteinExistence type="predicted"/>
<dbReference type="AlphaFoldDB" id="S7VBX3"/>
<keyword evidence="1" id="KW-0472">Membrane</keyword>
<feature type="transmembrane region" description="Helical" evidence="1">
    <location>
        <begin position="157"/>
        <end position="181"/>
    </location>
</feature>
<name>S7VBX3_9BACT</name>